<reference evidence="3" key="1">
    <citation type="submission" date="2015-03" db="EMBL/GenBank/DDBJ databases">
        <authorList>
            <person name="Nijsse Bart"/>
        </authorList>
    </citation>
    <scope>NUCLEOTIDE SEQUENCE [LARGE SCALE GENOMIC DNA]</scope>
</reference>
<dbReference type="PANTHER" id="PTHR48207:SF3">
    <property type="entry name" value="SUCCINATE--HYDROXYMETHYLGLUTARATE COA-TRANSFERASE"/>
    <property type="match status" value="1"/>
</dbReference>
<accession>A0A0U1KZT1</accession>
<proteinExistence type="predicted"/>
<dbReference type="Gene3D" id="3.30.1540.10">
    <property type="entry name" value="formyl-coa transferase, domain 3"/>
    <property type="match status" value="1"/>
</dbReference>
<dbReference type="GO" id="GO:0008410">
    <property type="term" value="F:CoA-transferase activity"/>
    <property type="evidence" value="ECO:0007669"/>
    <property type="project" value="TreeGrafter"/>
</dbReference>
<dbReference type="SUPFAM" id="SSF89796">
    <property type="entry name" value="CoA-transferase family III (CaiB/BaiF)"/>
    <property type="match status" value="1"/>
</dbReference>
<dbReference type="Gene3D" id="3.40.50.10540">
    <property type="entry name" value="Crotonobetainyl-coa:carnitine coa-transferase, domain 1"/>
    <property type="match status" value="1"/>
</dbReference>
<organism evidence="2 3">
    <name type="scientific">Sporomusa ovata</name>
    <dbReference type="NCBI Taxonomy" id="2378"/>
    <lineage>
        <taxon>Bacteria</taxon>
        <taxon>Bacillati</taxon>
        <taxon>Bacillota</taxon>
        <taxon>Negativicutes</taxon>
        <taxon>Selenomonadales</taxon>
        <taxon>Sporomusaceae</taxon>
        <taxon>Sporomusa</taxon>
    </lineage>
</organism>
<dbReference type="InterPro" id="IPR044855">
    <property type="entry name" value="CoA-Trfase_III_dom3_sf"/>
</dbReference>
<dbReference type="EMBL" id="CTRP01000011">
    <property type="protein sequence ID" value="CQR72928.1"/>
    <property type="molecule type" value="Genomic_DNA"/>
</dbReference>
<name>A0A0U1KZT1_9FIRM</name>
<keyword evidence="1" id="KW-0808">Transferase</keyword>
<dbReference type="Pfam" id="PF02515">
    <property type="entry name" value="CoA_transf_3"/>
    <property type="match status" value="1"/>
</dbReference>
<evidence type="ECO:0000313" key="3">
    <source>
        <dbReference type="Proteomes" id="UP000049855"/>
    </source>
</evidence>
<dbReference type="InterPro" id="IPR050483">
    <property type="entry name" value="CoA-transferase_III_domain"/>
</dbReference>
<dbReference type="InterPro" id="IPR003673">
    <property type="entry name" value="CoA-Trfase_fam_III"/>
</dbReference>
<dbReference type="PANTHER" id="PTHR48207">
    <property type="entry name" value="SUCCINATE--HYDROXYMETHYLGLUTARATE COA-TRANSFERASE"/>
    <property type="match status" value="1"/>
</dbReference>
<evidence type="ECO:0000256" key="1">
    <source>
        <dbReference type="ARBA" id="ARBA00022679"/>
    </source>
</evidence>
<dbReference type="Proteomes" id="UP000049855">
    <property type="component" value="Unassembled WGS sequence"/>
</dbReference>
<dbReference type="RefSeq" id="WP_021168609.1">
    <property type="nucleotide sequence ID" value="NZ_CTRP01000011.1"/>
</dbReference>
<keyword evidence="3" id="KW-1185">Reference proteome</keyword>
<protein>
    <submittedName>
        <fullName evidence="2">CAIB/BAIF family protein</fullName>
    </submittedName>
</protein>
<evidence type="ECO:0000313" key="2">
    <source>
        <dbReference type="EMBL" id="CQR72928.1"/>
    </source>
</evidence>
<dbReference type="InterPro" id="IPR023606">
    <property type="entry name" value="CoA-Trfase_III_dom_1_sf"/>
</dbReference>
<gene>
    <name evidence="2" type="ORF">SpAn4DRAFT_3388</name>
</gene>
<dbReference type="AlphaFoldDB" id="A0A0U1KZT1"/>
<sequence length="392" mass="43222">MPLKNIVVLDLTRVLAGPFATSMLADFGATIIKVEPPGGDDARSYGPFIGTESRYFMGLNRGKQSMTLNLKNPQGQAMLKEMVQQVDVLIENYRPGVMEKFGLGYETLKKINPKLIYAACSGFGQTGPYRSKSAYDITVQGIGGIMSVTGQETGEPTRVGIPFGDILPGLYIVNGILLALYHRQQTGKGQMVDVSMLDCQVAVMDSHIGKYFATGVVQKPIGNRHPTVTPLESFKTQDGYVIVAAGNEKTWEKFCLLLDCPQLLADERFLSNNLRTQNRDELKQLLDPVFITKTSEEWIKLLEAAGIPCGIINTIDKVVEDPQVLARKMIVEVNHSVAGKVKLTGIPIKMSESPGCIRDASPLLGEHTDKILHHFLGLDTQKIYELREKRII</sequence>